<dbReference type="InterPro" id="IPR036388">
    <property type="entry name" value="WH-like_DNA-bd_sf"/>
</dbReference>
<gene>
    <name evidence="1" type="ORF">MSj_03044</name>
</gene>
<comment type="caution">
    <text evidence="1">The sequence shown here is derived from an EMBL/GenBank/DDBJ whole genome shotgun (WGS) entry which is preliminary data.</text>
</comment>
<dbReference type="AlphaFoldDB" id="A0A2Z6V0A8"/>
<dbReference type="SUPFAM" id="SSF46689">
    <property type="entry name" value="Homeodomain-like"/>
    <property type="match status" value="1"/>
</dbReference>
<dbReference type="Gene3D" id="1.10.10.10">
    <property type="entry name" value="Winged helix-like DNA-binding domain superfamily/Winged helix DNA-binding domain"/>
    <property type="match status" value="1"/>
</dbReference>
<evidence type="ECO:0008006" key="3">
    <source>
        <dbReference type="Google" id="ProtNLM"/>
    </source>
</evidence>
<dbReference type="PANTHER" id="PTHR34849">
    <property type="entry name" value="SSL5025 PROTEIN"/>
    <property type="match status" value="1"/>
</dbReference>
<reference evidence="1 2" key="1">
    <citation type="journal article" date="2018" name="Front. Microbiol.">
        <title>Adaptation of the Freshwater Bloom-Forming Cyanobacterium Microcystis aeruginosa to Brackish Water Is Driven by Recent Horizontal Transfer of Sucrose Genes.</title>
        <authorList>
            <person name="Tanabe Y."/>
            <person name="Hodoki Y."/>
            <person name="Sano T."/>
            <person name="Tada K."/>
            <person name="Watanabe M.M."/>
        </authorList>
    </citation>
    <scope>NUCLEOTIDE SEQUENCE [LARGE SCALE GENOMIC DNA]</scope>
    <source>
        <strain evidence="1 2">Sj</strain>
    </source>
</reference>
<organism evidence="1 2">
    <name type="scientific">Microcystis aeruginosa Sj</name>
    <dbReference type="NCBI Taxonomy" id="1979544"/>
    <lineage>
        <taxon>Bacteria</taxon>
        <taxon>Bacillati</taxon>
        <taxon>Cyanobacteriota</taxon>
        <taxon>Cyanophyceae</taxon>
        <taxon>Oscillatoriophycideae</taxon>
        <taxon>Chroococcales</taxon>
        <taxon>Microcystaceae</taxon>
        <taxon>Microcystis</taxon>
    </lineage>
</organism>
<evidence type="ECO:0000313" key="2">
    <source>
        <dbReference type="Proteomes" id="UP000248272"/>
    </source>
</evidence>
<dbReference type="PANTHER" id="PTHR34849:SF1">
    <property type="entry name" value="SLR0770 PROTEIN"/>
    <property type="match status" value="1"/>
</dbReference>
<accession>A0A2Z6V0A8</accession>
<sequence>MLIKLFRIGNVPLLNQKRYNIQLKGHRIGIEDVLKYYRQGYSPQEILQELPTLNLEKIYATLTYYYHNQAQIDLYLVKLERQREQHYQQWLETSSPLIDRLRKAKIKKEQEYLQKA</sequence>
<evidence type="ECO:0000313" key="1">
    <source>
        <dbReference type="EMBL" id="GBL11538.1"/>
    </source>
</evidence>
<name>A0A2Z6V0A8_MICAE</name>
<protein>
    <recommendedName>
        <fullName evidence="3">DUF433 domain-containing protein</fullName>
    </recommendedName>
</protein>
<dbReference type="Proteomes" id="UP000248272">
    <property type="component" value="Unassembled WGS sequence"/>
</dbReference>
<dbReference type="Pfam" id="PF04255">
    <property type="entry name" value="DUF433"/>
    <property type="match status" value="1"/>
</dbReference>
<dbReference type="InterPro" id="IPR009057">
    <property type="entry name" value="Homeodomain-like_sf"/>
</dbReference>
<dbReference type="InterPro" id="IPR007367">
    <property type="entry name" value="DUF433"/>
</dbReference>
<dbReference type="EMBL" id="BDSG01000081">
    <property type="protein sequence ID" value="GBL11538.1"/>
    <property type="molecule type" value="Genomic_DNA"/>
</dbReference>
<dbReference type="RefSeq" id="WP_253256955.1">
    <property type="nucleotide sequence ID" value="NZ_BDSG01000081.1"/>
</dbReference>
<proteinExistence type="predicted"/>